<dbReference type="EMBL" id="JMSE01001033">
    <property type="protein sequence ID" value="KDN65405.1"/>
    <property type="molecule type" value="Genomic_DNA"/>
</dbReference>
<reference evidence="2" key="1">
    <citation type="journal article" date="2014" name="Genome Announc.">
        <title>Draft genome sequence of Colletotrichum sublineola, a destructive pathogen of cultivated sorghum.</title>
        <authorList>
            <person name="Baroncelli R."/>
            <person name="Sanz-Martin J.M."/>
            <person name="Rech G.E."/>
            <person name="Sukno S.A."/>
            <person name="Thon M.R."/>
        </authorList>
    </citation>
    <scope>NUCLEOTIDE SEQUENCE [LARGE SCALE GENOMIC DNA]</scope>
    <source>
        <strain evidence="2">TX430BB</strain>
    </source>
</reference>
<accession>A0A066XHA2</accession>
<dbReference type="AlphaFoldDB" id="A0A066XHA2"/>
<dbReference type="HOGENOM" id="CLU_2372707_0_0_1"/>
<keyword evidence="2" id="KW-1185">Reference proteome</keyword>
<organism evidence="1 2">
    <name type="scientific">Colletotrichum sublineola</name>
    <name type="common">Sorghum anthracnose fungus</name>
    <dbReference type="NCBI Taxonomy" id="1173701"/>
    <lineage>
        <taxon>Eukaryota</taxon>
        <taxon>Fungi</taxon>
        <taxon>Dikarya</taxon>
        <taxon>Ascomycota</taxon>
        <taxon>Pezizomycotina</taxon>
        <taxon>Sordariomycetes</taxon>
        <taxon>Hypocreomycetidae</taxon>
        <taxon>Glomerellales</taxon>
        <taxon>Glomerellaceae</taxon>
        <taxon>Colletotrichum</taxon>
        <taxon>Colletotrichum graminicola species complex</taxon>
    </lineage>
</organism>
<proteinExistence type="predicted"/>
<comment type="caution">
    <text evidence="1">The sequence shown here is derived from an EMBL/GenBank/DDBJ whole genome shotgun (WGS) entry which is preliminary data.</text>
</comment>
<evidence type="ECO:0000313" key="2">
    <source>
        <dbReference type="Proteomes" id="UP000027238"/>
    </source>
</evidence>
<evidence type="ECO:0000313" key="1">
    <source>
        <dbReference type="EMBL" id="KDN65405.1"/>
    </source>
</evidence>
<protein>
    <submittedName>
        <fullName evidence="1">Uncharacterized protein</fullName>
    </submittedName>
</protein>
<gene>
    <name evidence="1" type="ORF">CSUB01_06014</name>
</gene>
<name>A0A066XHA2_COLSU</name>
<dbReference type="Proteomes" id="UP000027238">
    <property type="component" value="Unassembled WGS sequence"/>
</dbReference>
<sequence length="95" mass="10854">MGHKELKNDSSWSRAANQCLVPASHRFINVAQVAQPTTRRHSSPDQEILLILNDTSLLMVKFYDFGRPRTLVDVPEQILQRVLITLRLALYLCHG</sequence>